<reference evidence="10 11" key="1">
    <citation type="submission" date="2017-10" db="EMBL/GenBank/DDBJ databases">
        <title>Comparative genomics in systemic dimorphic fungi from Ajellomycetaceae.</title>
        <authorList>
            <person name="Munoz J.F."/>
            <person name="Mcewen J.G."/>
            <person name="Clay O.K."/>
            <person name="Cuomo C.A."/>
        </authorList>
    </citation>
    <scope>NUCLEOTIDE SEQUENCE [LARGE SCALE GENOMIC DNA]</scope>
    <source>
        <strain evidence="10 11">UAMH130</strain>
    </source>
</reference>
<dbReference type="PROSITE" id="PS50011">
    <property type="entry name" value="PROTEIN_KINASE_DOM"/>
    <property type="match status" value="1"/>
</dbReference>
<evidence type="ECO:0000259" key="9">
    <source>
        <dbReference type="PROSITE" id="PS50011"/>
    </source>
</evidence>
<dbReference type="Gene3D" id="1.10.510.10">
    <property type="entry name" value="Transferase(Phosphotransferase) domain 1"/>
    <property type="match status" value="1"/>
</dbReference>
<dbReference type="SMART" id="SM00220">
    <property type="entry name" value="S_TKc"/>
    <property type="match status" value="1"/>
</dbReference>
<keyword evidence="4" id="KW-0547">Nucleotide-binding</keyword>
<feature type="domain" description="Protein kinase" evidence="9">
    <location>
        <begin position="62"/>
        <end position="406"/>
    </location>
</feature>
<dbReference type="EMBL" id="PDNC01000005">
    <property type="protein sequence ID" value="PGH09307.1"/>
    <property type="molecule type" value="Genomic_DNA"/>
</dbReference>
<evidence type="ECO:0000256" key="8">
    <source>
        <dbReference type="ARBA" id="ARBA00048679"/>
    </source>
</evidence>
<dbReference type="SUPFAM" id="SSF56112">
    <property type="entry name" value="Protein kinase-like (PK-like)"/>
    <property type="match status" value="1"/>
</dbReference>
<comment type="catalytic activity">
    <reaction evidence="7">
        <text>L-threonyl-[protein] + ATP = O-phospho-L-threonyl-[protein] + ADP + H(+)</text>
        <dbReference type="Rhea" id="RHEA:46608"/>
        <dbReference type="Rhea" id="RHEA-COMP:11060"/>
        <dbReference type="Rhea" id="RHEA-COMP:11605"/>
        <dbReference type="ChEBI" id="CHEBI:15378"/>
        <dbReference type="ChEBI" id="CHEBI:30013"/>
        <dbReference type="ChEBI" id="CHEBI:30616"/>
        <dbReference type="ChEBI" id="CHEBI:61977"/>
        <dbReference type="ChEBI" id="CHEBI:456216"/>
        <dbReference type="EC" id="2.7.11.1"/>
    </reaction>
</comment>
<gene>
    <name evidence="10" type="ORF">GX51_00749</name>
</gene>
<keyword evidence="3" id="KW-0808">Transferase</keyword>
<dbReference type="InterPro" id="IPR051334">
    <property type="entry name" value="SRPK"/>
</dbReference>
<evidence type="ECO:0000313" key="10">
    <source>
        <dbReference type="EMBL" id="PGH09307.1"/>
    </source>
</evidence>
<dbReference type="Pfam" id="PF00069">
    <property type="entry name" value="Pkinase"/>
    <property type="match status" value="1"/>
</dbReference>
<name>A0A2B7XL61_9EURO</name>
<dbReference type="EC" id="2.7.11.1" evidence="1"/>
<evidence type="ECO:0000256" key="3">
    <source>
        <dbReference type="ARBA" id="ARBA00022679"/>
    </source>
</evidence>
<evidence type="ECO:0000256" key="4">
    <source>
        <dbReference type="ARBA" id="ARBA00022741"/>
    </source>
</evidence>
<proteinExistence type="predicted"/>
<dbReference type="GO" id="GO:0005524">
    <property type="term" value="F:ATP binding"/>
    <property type="evidence" value="ECO:0007669"/>
    <property type="project" value="UniProtKB-KW"/>
</dbReference>
<dbReference type="PANTHER" id="PTHR47634">
    <property type="entry name" value="PROTEIN KINASE DOMAIN-CONTAINING PROTEIN-RELATED"/>
    <property type="match status" value="1"/>
</dbReference>
<dbReference type="AlphaFoldDB" id="A0A2B7XL61"/>
<sequence length="409" mass="47262">MSSLLRWSRRLVPLLPSPTRQFPLSGFQTLSSAEKVEEENFEWYSPDDFYPVRIGDVFHSKYQVVGKLGYGPCSTVWLCRDLQGHQYVAMKVCERDSTQARRELDVYNQLNLIVTENIGSTLVRTALDHFDISTPKGDHLCLIHKPLSMSLSELRARAPSRKFPEDLLKPILLHIFHALDFLHSEARVIHTDIQEKNILLAVEDETILSTFEKNELENPSPRKIDGERIIYQSRKLPVPKIHGRPVLCDFGEARTGSTTYHEDIQPYLYRAPEVLLRMKWDDKVDIWNVGVLIWDLFENMHLFDARDGKKQNSNLHHLAEMVALLGPPPNDFLKRSEYAPEFFDDQGGETGTWKGAIDIPPISLEMLERNLSGSNKELFLQFIRKMLQWTPEARQSAKELLDDPWLRSD</sequence>
<evidence type="ECO:0000256" key="2">
    <source>
        <dbReference type="ARBA" id="ARBA00022527"/>
    </source>
</evidence>
<comment type="catalytic activity">
    <reaction evidence="8">
        <text>L-seryl-[protein] + ATP = O-phospho-L-seryl-[protein] + ADP + H(+)</text>
        <dbReference type="Rhea" id="RHEA:17989"/>
        <dbReference type="Rhea" id="RHEA-COMP:9863"/>
        <dbReference type="Rhea" id="RHEA-COMP:11604"/>
        <dbReference type="ChEBI" id="CHEBI:15378"/>
        <dbReference type="ChEBI" id="CHEBI:29999"/>
        <dbReference type="ChEBI" id="CHEBI:30616"/>
        <dbReference type="ChEBI" id="CHEBI:83421"/>
        <dbReference type="ChEBI" id="CHEBI:456216"/>
        <dbReference type="EC" id="2.7.11.1"/>
    </reaction>
</comment>
<dbReference type="STRING" id="2060905.A0A2B7XL61"/>
<evidence type="ECO:0000256" key="6">
    <source>
        <dbReference type="ARBA" id="ARBA00022840"/>
    </source>
</evidence>
<evidence type="ECO:0000313" key="11">
    <source>
        <dbReference type="Proteomes" id="UP000224080"/>
    </source>
</evidence>
<dbReference type="GO" id="GO:0050684">
    <property type="term" value="P:regulation of mRNA processing"/>
    <property type="evidence" value="ECO:0007669"/>
    <property type="project" value="TreeGrafter"/>
</dbReference>
<dbReference type="GO" id="GO:0004674">
    <property type="term" value="F:protein serine/threonine kinase activity"/>
    <property type="evidence" value="ECO:0007669"/>
    <property type="project" value="UniProtKB-KW"/>
</dbReference>
<dbReference type="OrthoDB" id="4205868at2759"/>
<evidence type="ECO:0000256" key="1">
    <source>
        <dbReference type="ARBA" id="ARBA00012513"/>
    </source>
</evidence>
<keyword evidence="6" id="KW-0067">ATP-binding</keyword>
<protein>
    <recommendedName>
        <fullName evidence="1">non-specific serine/threonine protein kinase</fullName>
        <ecNumber evidence="1">2.7.11.1</ecNumber>
    </recommendedName>
</protein>
<dbReference type="Proteomes" id="UP000224080">
    <property type="component" value="Unassembled WGS sequence"/>
</dbReference>
<accession>A0A2B7XL61</accession>
<dbReference type="GO" id="GO:0000245">
    <property type="term" value="P:spliceosomal complex assembly"/>
    <property type="evidence" value="ECO:0007669"/>
    <property type="project" value="TreeGrafter"/>
</dbReference>
<organism evidence="10 11">
    <name type="scientific">Blastomyces parvus</name>
    <dbReference type="NCBI Taxonomy" id="2060905"/>
    <lineage>
        <taxon>Eukaryota</taxon>
        <taxon>Fungi</taxon>
        <taxon>Dikarya</taxon>
        <taxon>Ascomycota</taxon>
        <taxon>Pezizomycotina</taxon>
        <taxon>Eurotiomycetes</taxon>
        <taxon>Eurotiomycetidae</taxon>
        <taxon>Onygenales</taxon>
        <taxon>Ajellomycetaceae</taxon>
        <taxon>Blastomyces</taxon>
    </lineage>
</organism>
<keyword evidence="2" id="KW-0723">Serine/threonine-protein kinase</keyword>
<keyword evidence="11" id="KW-1185">Reference proteome</keyword>
<keyword evidence="5 10" id="KW-0418">Kinase</keyword>
<evidence type="ECO:0000256" key="7">
    <source>
        <dbReference type="ARBA" id="ARBA00047899"/>
    </source>
</evidence>
<dbReference type="PANTHER" id="PTHR47634:SF9">
    <property type="entry name" value="PROTEIN KINASE DOMAIN-CONTAINING PROTEIN-RELATED"/>
    <property type="match status" value="1"/>
</dbReference>
<dbReference type="InterPro" id="IPR000719">
    <property type="entry name" value="Prot_kinase_dom"/>
</dbReference>
<comment type="caution">
    <text evidence="10">The sequence shown here is derived from an EMBL/GenBank/DDBJ whole genome shotgun (WGS) entry which is preliminary data.</text>
</comment>
<dbReference type="Gene3D" id="3.30.200.20">
    <property type="entry name" value="Phosphorylase Kinase, domain 1"/>
    <property type="match status" value="1"/>
</dbReference>
<evidence type="ECO:0000256" key="5">
    <source>
        <dbReference type="ARBA" id="ARBA00022777"/>
    </source>
</evidence>
<dbReference type="InterPro" id="IPR011009">
    <property type="entry name" value="Kinase-like_dom_sf"/>
</dbReference>